<dbReference type="SUPFAM" id="SSF69279">
    <property type="entry name" value="Phage tail proteins"/>
    <property type="match status" value="2"/>
</dbReference>
<organism evidence="1 2">
    <name type="scientific">Cupriavidus phytorum</name>
    <dbReference type="NCBI Taxonomy" id="3024399"/>
    <lineage>
        <taxon>Bacteria</taxon>
        <taxon>Pseudomonadati</taxon>
        <taxon>Pseudomonadota</taxon>
        <taxon>Betaproteobacteria</taxon>
        <taxon>Burkholderiales</taxon>
        <taxon>Burkholderiaceae</taxon>
        <taxon>Cupriavidus</taxon>
    </lineage>
</organism>
<keyword evidence="2" id="KW-1185">Reference proteome</keyword>
<dbReference type="Gene3D" id="3.55.50.10">
    <property type="entry name" value="Baseplate protein-like domains"/>
    <property type="match status" value="1"/>
</dbReference>
<gene>
    <name evidence="1" type="ORF">C7416_1031</name>
</gene>
<dbReference type="Gene3D" id="2.30.110.50">
    <property type="match status" value="1"/>
</dbReference>
<proteinExistence type="predicted"/>
<comment type="caution">
    <text evidence="1">The sequence shown here is derived from an EMBL/GenBank/DDBJ whole genome shotgun (WGS) entry which is preliminary data.</text>
</comment>
<dbReference type="Proteomes" id="UP000249638">
    <property type="component" value="Unassembled WGS sequence"/>
</dbReference>
<name>A0A2W7P553_9BURK</name>
<accession>A0A2W7P553</accession>
<sequence>MDAATLYQQLFSAAHRLFALEGEGVIRELAVEAWVGREAISALFEWRIVAVSANADIALDSLMGQRTTLLTTLAGGGQSRRTGLIRQAEKLGADGSLARYRLTVIPWLWLTTQQHHSQVFQNRTLDSIIEAVLQDYAPYAHWRYAAGAEARIAAFGERDHIAQFRETDYQFLSRLLAEAGLGYTVAEDDEAPFGHAVVFFADSAQLPEDPESAAGGGIRYHRAHSQESADAIQQLICETRAAVGGVAVSAWDPEAKRAIRGHAPARYGVFSGRAVSPDPYFSVSLSLAPDTTSAQRVAEQVMEAIEVRALVFTGSGSVRTLRSGTRLTVTDCPHLPPQPDDTAGYPLLLDAVEHCG</sequence>
<dbReference type="EMBL" id="QKZN01000003">
    <property type="protein sequence ID" value="PZX30276.1"/>
    <property type="molecule type" value="Genomic_DNA"/>
</dbReference>
<protein>
    <submittedName>
        <fullName evidence="1">Late control gene D protein (GPD)</fullName>
    </submittedName>
</protein>
<dbReference type="Pfam" id="PF05954">
    <property type="entry name" value="Phage_GPD"/>
    <property type="match status" value="1"/>
</dbReference>
<feature type="non-terminal residue" evidence="1">
    <location>
        <position position="356"/>
    </location>
</feature>
<evidence type="ECO:0000313" key="2">
    <source>
        <dbReference type="Proteomes" id="UP000249638"/>
    </source>
</evidence>
<reference evidence="1" key="1">
    <citation type="submission" date="2018-06" db="EMBL/GenBank/DDBJ databases">
        <title>Genomic Encyclopedia of Type Strains, Phase IV (KMG-V): Genome sequencing to study the core and pangenomes of soil and plant-associated prokaryotes.</title>
        <authorList>
            <person name="Whitman W."/>
        </authorList>
    </citation>
    <scope>NUCLEOTIDE SEQUENCE [LARGE SCALE GENOMIC DNA]</scope>
    <source>
        <strain evidence="1">MLR2-44</strain>
    </source>
</reference>
<evidence type="ECO:0000313" key="1">
    <source>
        <dbReference type="EMBL" id="PZX30276.1"/>
    </source>
</evidence>
<dbReference type="AlphaFoldDB" id="A0A2W7P553"/>
<dbReference type="Gene3D" id="4.10.220.110">
    <property type="match status" value="1"/>
</dbReference>